<evidence type="ECO:0000313" key="5">
    <source>
        <dbReference type="EMBL" id="MBK1877614.1"/>
    </source>
</evidence>
<dbReference type="RefSeq" id="WP_200355828.1">
    <property type="nucleotide sequence ID" value="NZ_JAENIL010000020.1"/>
</dbReference>
<dbReference type="InterPro" id="IPR037923">
    <property type="entry name" value="HTH-like"/>
</dbReference>
<dbReference type="Gene3D" id="2.60.120.280">
    <property type="entry name" value="Regulatory protein AraC"/>
    <property type="match status" value="1"/>
</dbReference>
<dbReference type="Pfam" id="PF12833">
    <property type="entry name" value="HTH_18"/>
    <property type="match status" value="1"/>
</dbReference>
<proteinExistence type="predicted"/>
<dbReference type="Pfam" id="PF02311">
    <property type="entry name" value="AraC_binding"/>
    <property type="match status" value="1"/>
</dbReference>
<evidence type="ECO:0000313" key="6">
    <source>
        <dbReference type="Proteomes" id="UP000617628"/>
    </source>
</evidence>
<dbReference type="SUPFAM" id="SSF51215">
    <property type="entry name" value="Regulatory protein AraC"/>
    <property type="match status" value="1"/>
</dbReference>
<dbReference type="SMART" id="SM00342">
    <property type="entry name" value="HTH_ARAC"/>
    <property type="match status" value="1"/>
</dbReference>
<evidence type="ECO:0000259" key="4">
    <source>
        <dbReference type="PROSITE" id="PS01124"/>
    </source>
</evidence>
<evidence type="ECO:0000256" key="2">
    <source>
        <dbReference type="ARBA" id="ARBA00023125"/>
    </source>
</evidence>
<dbReference type="InterPro" id="IPR009057">
    <property type="entry name" value="Homeodomain-like_sf"/>
</dbReference>
<protein>
    <submittedName>
        <fullName evidence="5">Helix-turn-helix domain-containing protein</fullName>
    </submittedName>
</protein>
<evidence type="ECO:0000256" key="3">
    <source>
        <dbReference type="ARBA" id="ARBA00023163"/>
    </source>
</evidence>
<dbReference type="InterPro" id="IPR020449">
    <property type="entry name" value="Tscrpt_reg_AraC-type_HTH"/>
</dbReference>
<dbReference type="Gene3D" id="1.10.10.60">
    <property type="entry name" value="Homeodomain-like"/>
    <property type="match status" value="2"/>
</dbReference>
<dbReference type="InterPro" id="IPR018060">
    <property type="entry name" value="HTH_AraC"/>
</dbReference>
<sequence>MNCEVGNQQIVIDIIAECMEDSAMKASGEINEFASIEAGEVDKSRSYRIRRPKGRGDWLLFMTLKGKGLFCHSDEDIVVQKGQVVLIPPGAYQDYGILKEGSRWHFLWAHFYERSDWGDLVDYPKRKSGIHVLDVGNGELFADSRADMEELLKVYRSAHFRVNQKAVNILERLLLRLDSVNERTQSLRIDGRIEHALVYMMNHSKEKLSVAEVAKVVGLSPSRFAHLFKEETNESFGGRLEQMRLKEGKILLSERVSLSIAEVAHQIGYDDPLYFSKRFRKAFAISPKAFRTNAVSEIG</sequence>
<dbReference type="PRINTS" id="PR00032">
    <property type="entry name" value="HTHARAC"/>
</dbReference>
<name>A0A934S1B0_9BACT</name>
<dbReference type="PROSITE" id="PS00041">
    <property type="entry name" value="HTH_ARAC_FAMILY_1"/>
    <property type="match status" value="1"/>
</dbReference>
<comment type="caution">
    <text evidence="5">The sequence shown here is derived from an EMBL/GenBank/DDBJ whole genome shotgun (WGS) entry which is preliminary data.</text>
</comment>
<gene>
    <name evidence="5" type="ORF">JIN87_12120</name>
</gene>
<dbReference type="Proteomes" id="UP000617628">
    <property type="component" value="Unassembled WGS sequence"/>
</dbReference>
<dbReference type="PANTHER" id="PTHR43280:SF30">
    <property type="entry name" value="MMSAB OPERON REGULATORY PROTEIN"/>
    <property type="match status" value="1"/>
</dbReference>
<keyword evidence="6" id="KW-1185">Reference proteome</keyword>
<feature type="domain" description="HTH araC/xylS-type" evidence="4">
    <location>
        <begin position="194"/>
        <end position="293"/>
    </location>
</feature>
<dbReference type="PROSITE" id="PS01124">
    <property type="entry name" value="HTH_ARAC_FAMILY_2"/>
    <property type="match status" value="1"/>
</dbReference>
<dbReference type="InterPro" id="IPR018062">
    <property type="entry name" value="HTH_AraC-typ_CS"/>
</dbReference>
<keyword evidence="2" id="KW-0238">DNA-binding</keyword>
<evidence type="ECO:0000256" key="1">
    <source>
        <dbReference type="ARBA" id="ARBA00023015"/>
    </source>
</evidence>
<dbReference type="GO" id="GO:0003700">
    <property type="term" value="F:DNA-binding transcription factor activity"/>
    <property type="evidence" value="ECO:0007669"/>
    <property type="project" value="InterPro"/>
</dbReference>
<dbReference type="AlphaFoldDB" id="A0A934S1B0"/>
<accession>A0A934S1B0</accession>
<keyword evidence="3" id="KW-0804">Transcription</keyword>
<keyword evidence="1" id="KW-0805">Transcription regulation</keyword>
<reference evidence="5" key="1">
    <citation type="submission" date="2021-01" db="EMBL/GenBank/DDBJ databases">
        <title>Modified the classification status of verrucomicrobia.</title>
        <authorList>
            <person name="Feng X."/>
        </authorList>
    </citation>
    <scope>NUCLEOTIDE SEQUENCE</scope>
    <source>
        <strain evidence="5">KCTC 13126</strain>
    </source>
</reference>
<dbReference type="SUPFAM" id="SSF46689">
    <property type="entry name" value="Homeodomain-like"/>
    <property type="match status" value="2"/>
</dbReference>
<dbReference type="EMBL" id="JAENIL010000020">
    <property type="protein sequence ID" value="MBK1877614.1"/>
    <property type="molecule type" value="Genomic_DNA"/>
</dbReference>
<dbReference type="PANTHER" id="PTHR43280">
    <property type="entry name" value="ARAC-FAMILY TRANSCRIPTIONAL REGULATOR"/>
    <property type="match status" value="1"/>
</dbReference>
<dbReference type="GO" id="GO:0043565">
    <property type="term" value="F:sequence-specific DNA binding"/>
    <property type="evidence" value="ECO:0007669"/>
    <property type="project" value="InterPro"/>
</dbReference>
<organism evidence="5 6">
    <name type="scientific">Pelagicoccus mobilis</name>
    <dbReference type="NCBI Taxonomy" id="415221"/>
    <lineage>
        <taxon>Bacteria</taxon>
        <taxon>Pseudomonadati</taxon>
        <taxon>Verrucomicrobiota</taxon>
        <taxon>Opitutia</taxon>
        <taxon>Puniceicoccales</taxon>
        <taxon>Pelagicoccaceae</taxon>
        <taxon>Pelagicoccus</taxon>
    </lineage>
</organism>
<dbReference type="InterPro" id="IPR003313">
    <property type="entry name" value="AraC-bd"/>
</dbReference>